<name>A0A2X4UAU1_9GAMM</name>
<dbReference type="RefSeq" id="WP_111739228.1">
    <property type="nucleotide sequence ID" value="NZ_LR698987.1"/>
</dbReference>
<sequence length="183" mass="20525">MNMSEDGLSLVKGIMSTATKMAYLLNSDKEYAEEAVERFSQLLEEHIDEVGEDDFIDSHHEGYLGYSLATFIDEASLGNSFMVDWKDTESALDWLDSALENEDVSIDLQYDVDDPISELDAHQIFVRSNLQLSAIGYSLLGLDTGDDCYREILLPSESVDRFIQLAAEMGVEITMNDVEEDLS</sequence>
<dbReference type="AlphaFoldDB" id="A0A2X4UAU1"/>
<dbReference type="OrthoDB" id="6466023at2"/>
<feature type="domain" description="DUF6630" evidence="1">
    <location>
        <begin position="19"/>
        <end position="174"/>
    </location>
</feature>
<accession>A0A2X4UAU1</accession>
<evidence type="ECO:0000259" key="1">
    <source>
        <dbReference type="Pfam" id="PF20335"/>
    </source>
</evidence>
<dbReference type="EMBL" id="LS483470">
    <property type="protein sequence ID" value="SQI36031.1"/>
    <property type="molecule type" value="Genomic_DNA"/>
</dbReference>
<dbReference type="Proteomes" id="UP000249005">
    <property type="component" value="Chromosome 1"/>
</dbReference>
<dbReference type="KEGG" id="lri:NCTC12151_00596"/>
<proteinExistence type="predicted"/>
<keyword evidence="3" id="KW-1185">Reference proteome</keyword>
<gene>
    <name evidence="2" type="ORF">NCTC12151_00596</name>
</gene>
<organism evidence="2 3">
    <name type="scientific">Leminorella richardii</name>
    <dbReference type="NCBI Taxonomy" id="158841"/>
    <lineage>
        <taxon>Bacteria</taxon>
        <taxon>Pseudomonadati</taxon>
        <taxon>Pseudomonadota</taxon>
        <taxon>Gammaproteobacteria</taxon>
        <taxon>Enterobacterales</taxon>
        <taxon>Budviciaceae</taxon>
        <taxon>Leminorella</taxon>
    </lineage>
</organism>
<protein>
    <recommendedName>
        <fullName evidence="1">DUF6630 domain-containing protein</fullName>
    </recommendedName>
</protein>
<evidence type="ECO:0000313" key="3">
    <source>
        <dbReference type="Proteomes" id="UP000249005"/>
    </source>
</evidence>
<dbReference type="Pfam" id="PF20335">
    <property type="entry name" value="DUF6630"/>
    <property type="match status" value="1"/>
</dbReference>
<dbReference type="InterPro" id="IPR046582">
    <property type="entry name" value="DUF6630"/>
</dbReference>
<evidence type="ECO:0000313" key="2">
    <source>
        <dbReference type="EMBL" id="SQI36031.1"/>
    </source>
</evidence>
<reference evidence="2 3" key="1">
    <citation type="submission" date="2018-06" db="EMBL/GenBank/DDBJ databases">
        <authorList>
            <consortium name="Pathogen Informatics"/>
            <person name="Doyle S."/>
        </authorList>
    </citation>
    <scope>NUCLEOTIDE SEQUENCE [LARGE SCALE GENOMIC DNA]</scope>
    <source>
        <strain evidence="2 3">NCTC12151</strain>
    </source>
</reference>